<dbReference type="Proteomes" id="UP001140066">
    <property type="component" value="Unassembled WGS sequence"/>
</dbReference>
<proteinExistence type="predicted"/>
<dbReference type="EMBL" id="JANBUK010004248">
    <property type="protein sequence ID" value="KAJ2764561.1"/>
    <property type="molecule type" value="Genomic_DNA"/>
</dbReference>
<organism evidence="1 2">
    <name type="scientific">Coemansia linderi</name>
    <dbReference type="NCBI Taxonomy" id="2663919"/>
    <lineage>
        <taxon>Eukaryota</taxon>
        <taxon>Fungi</taxon>
        <taxon>Fungi incertae sedis</taxon>
        <taxon>Zoopagomycota</taxon>
        <taxon>Kickxellomycotina</taxon>
        <taxon>Kickxellomycetes</taxon>
        <taxon>Kickxellales</taxon>
        <taxon>Kickxellaceae</taxon>
        <taxon>Coemansia</taxon>
    </lineage>
</organism>
<evidence type="ECO:0000313" key="2">
    <source>
        <dbReference type="Proteomes" id="UP001140066"/>
    </source>
</evidence>
<comment type="caution">
    <text evidence="1">The sequence shown here is derived from an EMBL/GenBank/DDBJ whole genome shotgun (WGS) entry which is preliminary data.</text>
</comment>
<evidence type="ECO:0000313" key="1">
    <source>
        <dbReference type="EMBL" id="KAJ2764561.1"/>
    </source>
</evidence>
<gene>
    <name evidence="1" type="ORF">GGI18_006413</name>
</gene>
<protein>
    <submittedName>
        <fullName evidence="1">Uncharacterized protein</fullName>
    </submittedName>
</protein>
<name>A0ACC1JPF5_9FUNG</name>
<keyword evidence="2" id="KW-1185">Reference proteome</keyword>
<accession>A0ACC1JPF5</accession>
<reference evidence="1" key="1">
    <citation type="submission" date="2022-07" db="EMBL/GenBank/DDBJ databases">
        <title>Phylogenomic reconstructions and comparative analyses of Kickxellomycotina fungi.</title>
        <authorList>
            <person name="Reynolds N.K."/>
            <person name="Stajich J.E."/>
            <person name="Barry K."/>
            <person name="Grigoriev I.V."/>
            <person name="Crous P."/>
            <person name="Smith M.E."/>
        </authorList>
    </citation>
    <scope>NUCLEOTIDE SEQUENCE</scope>
    <source>
        <strain evidence="1">BCRC 34191</strain>
    </source>
</reference>
<sequence>MTPDLSQGLYSWRDILAEHFVLADPATSSLHAFKSCERLLRCLLDNLGFFGESNLDCVRSVVLLLVRTLFHISDSNAGLVDVRLGEGCLNMGGVPGYERRFEGSAELVALVNRLLCRLDGGMEDSSVSAMPQPVARESEVCGTPRSRKRKRAKRHRPVTVDSSRESSPDLPPPLPVSALERVRRLLEEMESVVDSSTLQPDDICHVQMALAGMQLKLCQAMRDKL</sequence>